<name>A0ABZ1UIN2_9BURK</name>
<keyword evidence="4" id="KW-1185">Reference proteome</keyword>
<evidence type="ECO:0000313" key="3">
    <source>
        <dbReference type="EMBL" id="WUR12576.1"/>
    </source>
</evidence>
<protein>
    <submittedName>
        <fullName evidence="3">DUF2147 domain-containing protein</fullName>
    </submittedName>
</protein>
<reference evidence="3 4" key="1">
    <citation type="journal article" date="2019" name="Int. J. Syst. Evol. Microbiol.">
        <title>The Draft Whole-Genome Sequence of the Antibiotic Producer Empedobacter haloabium ATCC 31962 Provides Indications for Its Taxonomic Reclassification.</title>
        <authorList>
            <person name="Miess H."/>
            <person name="Arlt P."/>
            <person name="Apel A.K."/>
            <person name="Weber T."/>
            <person name="Nieselt K."/>
            <person name="Hanssen F."/>
            <person name="Czemmel S."/>
            <person name="Nahnsen S."/>
            <person name="Gross H."/>
        </authorList>
    </citation>
    <scope>NUCLEOTIDE SEQUENCE [LARGE SCALE GENOMIC DNA]</scope>
    <source>
        <strain evidence="3 4">ATCC 31962</strain>
    </source>
</reference>
<dbReference type="Pfam" id="PF09917">
    <property type="entry name" value="DUF2147"/>
    <property type="match status" value="1"/>
</dbReference>
<dbReference type="Proteomes" id="UP000321323">
    <property type="component" value="Chromosome"/>
</dbReference>
<sequence>MSLSIRLLAGALALATLPLHAAPLPEQGRWITASGNLEVEIAPCGEALCGTVSKVLGNRSMSHPGQPMQAADSRPALGMRLLTDLRPAADGTWQGRVYNRENGQTYDCELRLVAADQLELRPLGMPAMAGAQTWRRAAGGMP</sequence>
<evidence type="ECO:0000256" key="1">
    <source>
        <dbReference type="SAM" id="SignalP"/>
    </source>
</evidence>
<dbReference type="PANTHER" id="PTHR36919:SF2">
    <property type="entry name" value="BLL6627 PROTEIN"/>
    <property type="match status" value="1"/>
</dbReference>
<feature type="chain" id="PRO_5047392716" evidence="1">
    <location>
        <begin position="22"/>
        <end position="142"/>
    </location>
</feature>
<feature type="domain" description="DUF2147" evidence="2">
    <location>
        <begin position="28"/>
        <end position="136"/>
    </location>
</feature>
<evidence type="ECO:0000259" key="2">
    <source>
        <dbReference type="Pfam" id="PF09917"/>
    </source>
</evidence>
<evidence type="ECO:0000313" key="4">
    <source>
        <dbReference type="Proteomes" id="UP000321323"/>
    </source>
</evidence>
<gene>
    <name evidence="3" type="ORF">E7V67_023245</name>
</gene>
<organism evidence="3 4">
    <name type="scientific">[Empedobacter] haloabium</name>
    <dbReference type="NCBI Taxonomy" id="592317"/>
    <lineage>
        <taxon>Bacteria</taxon>
        <taxon>Pseudomonadati</taxon>
        <taxon>Pseudomonadota</taxon>
        <taxon>Betaproteobacteria</taxon>
        <taxon>Burkholderiales</taxon>
        <taxon>Oxalobacteraceae</taxon>
        <taxon>Telluria group</taxon>
        <taxon>Telluria group incertae sedis</taxon>
    </lineage>
</organism>
<proteinExistence type="predicted"/>
<dbReference type="Gene3D" id="2.40.128.520">
    <property type="match status" value="1"/>
</dbReference>
<dbReference type="EMBL" id="CP136508">
    <property type="protein sequence ID" value="WUR12576.1"/>
    <property type="molecule type" value="Genomic_DNA"/>
</dbReference>
<accession>A0ABZ1UIN2</accession>
<dbReference type="PANTHER" id="PTHR36919">
    <property type="entry name" value="BLR1215 PROTEIN"/>
    <property type="match status" value="1"/>
</dbReference>
<keyword evidence="1" id="KW-0732">Signal</keyword>
<dbReference type="InterPro" id="IPR019223">
    <property type="entry name" value="DUF2147"/>
</dbReference>
<feature type="signal peptide" evidence="1">
    <location>
        <begin position="1"/>
        <end position="21"/>
    </location>
</feature>